<dbReference type="Proteomes" id="UP001057580">
    <property type="component" value="Chromosome"/>
</dbReference>
<evidence type="ECO:0000313" key="1">
    <source>
        <dbReference type="EMBL" id="UWM56807.1"/>
    </source>
</evidence>
<proteinExistence type="predicted"/>
<accession>A0A9E7UCZ2</accession>
<protein>
    <submittedName>
        <fullName evidence="1">Uncharacterized protein</fullName>
    </submittedName>
</protein>
<dbReference type="EMBL" id="CP104003">
    <property type="protein sequence ID" value="UWM56807.1"/>
    <property type="molecule type" value="Genomic_DNA"/>
</dbReference>
<gene>
    <name evidence="1" type="ORF">N0B31_11025</name>
</gene>
<organism evidence="1 2">
    <name type="scientific">Salinirubellus salinus</name>
    <dbReference type="NCBI Taxonomy" id="1364945"/>
    <lineage>
        <taxon>Archaea</taxon>
        <taxon>Methanobacteriati</taxon>
        <taxon>Methanobacteriota</taxon>
        <taxon>Stenosarchaea group</taxon>
        <taxon>Halobacteria</taxon>
        <taxon>Halobacteriales</taxon>
        <taxon>Natronomonadaceae</taxon>
        <taxon>Salinirubellus</taxon>
    </lineage>
</organism>
<keyword evidence="2" id="KW-1185">Reference proteome</keyword>
<dbReference type="KEGG" id="ssai:N0B31_11025"/>
<reference evidence="1" key="1">
    <citation type="submission" date="2022-09" db="EMBL/GenBank/DDBJ databases">
        <title>Diverse halophilic archaea isolated from saline environments.</title>
        <authorList>
            <person name="Cui H.-L."/>
        </authorList>
    </citation>
    <scope>NUCLEOTIDE SEQUENCE</scope>
    <source>
        <strain evidence="1">ZS-35-S2</strain>
    </source>
</reference>
<name>A0A9E7UCZ2_9EURY</name>
<evidence type="ECO:0000313" key="2">
    <source>
        <dbReference type="Proteomes" id="UP001057580"/>
    </source>
</evidence>
<sequence length="69" mass="7485">MSDCTHPLDPEFVHPGDVDIIGVGADGEGTFFKLALPCPECSEALEVHAHVDSVEEGEFELPLDDARYD</sequence>
<dbReference type="AlphaFoldDB" id="A0A9E7UCZ2"/>
<dbReference type="RefSeq" id="WP_260643921.1">
    <property type="nucleotide sequence ID" value="NZ_CP104003.1"/>
</dbReference>
<dbReference type="GeneID" id="74942961"/>